<feature type="compositionally biased region" description="Polar residues" evidence="1">
    <location>
        <begin position="368"/>
        <end position="378"/>
    </location>
</feature>
<dbReference type="EMBL" id="OD566050">
    <property type="protein sequence ID" value="CAD7443250.1"/>
    <property type="molecule type" value="Genomic_DNA"/>
</dbReference>
<sequence length="578" mass="67669">MSRVHQRRKKAQEQARPWVAAVFIIPEEPGQDRIEVVWPCEKNGECWIWRWGETKGQRDEGRRVEERGEDWDKGRSKLNVRAARNWLPNKHKLMGHVIIVPAPTSLYRQHVKRRQRGEFTSTNKSVQAICEEKTERRVHKYQQVYRKESSQVPTSLYRQYVKRRQKGEFTSTNKSVQAICEEKTERRVHKYQQVYRKESSQVPTSLYRQYVKRRQKGEFTSTNKSVQAICEEKTERRVHKYQQVYRKESSQVPTSLYRQYVKRRQKGEFTSTNKSVQAICEEKTERRVHKYQQVYRKESSQVPTSLYRQYVKRRQKGEFTSTDKSVQATCEEKTERRVHKYQQVYRKESSQAQTSLYRQHVKRRQKGEFTSTDKSVQATCEEKTERRVHRQTDRPRLVGRGPKMARNRCEGGKREGSPVYPAQISSLGDNRTLRDNRLHVDLKECLQNQLSGYLYSLSHTRGRRKRGEGVYKSNHVVKGKYDLSCCCSTWPGMTSQSLFLLMLKILALPREGPLIEGILSSYSVGDYVSGNCTSHKSNPPTALAWHINGIQVIPPLLSCSPGIGALCPPLTEVRVYRD</sequence>
<feature type="compositionally biased region" description="Basic and acidic residues" evidence="1">
    <location>
        <begin position="407"/>
        <end position="416"/>
    </location>
</feature>
<evidence type="ECO:0000256" key="1">
    <source>
        <dbReference type="SAM" id="MobiDB-lite"/>
    </source>
</evidence>
<gene>
    <name evidence="2" type="ORF">TBIB3V08_LOCUS5660</name>
</gene>
<reference evidence="2" key="1">
    <citation type="submission" date="2020-11" db="EMBL/GenBank/DDBJ databases">
        <authorList>
            <person name="Tran Van P."/>
        </authorList>
    </citation>
    <scope>NUCLEOTIDE SEQUENCE</scope>
</reference>
<feature type="region of interest" description="Disordered" evidence="1">
    <location>
        <begin position="362"/>
        <end position="419"/>
    </location>
</feature>
<evidence type="ECO:0000313" key="2">
    <source>
        <dbReference type="EMBL" id="CAD7443250.1"/>
    </source>
</evidence>
<dbReference type="AlphaFoldDB" id="A0A7R9EZY0"/>
<proteinExistence type="predicted"/>
<organism evidence="2">
    <name type="scientific">Timema bartmani</name>
    <dbReference type="NCBI Taxonomy" id="61472"/>
    <lineage>
        <taxon>Eukaryota</taxon>
        <taxon>Metazoa</taxon>
        <taxon>Ecdysozoa</taxon>
        <taxon>Arthropoda</taxon>
        <taxon>Hexapoda</taxon>
        <taxon>Insecta</taxon>
        <taxon>Pterygota</taxon>
        <taxon>Neoptera</taxon>
        <taxon>Polyneoptera</taxon>
        <taxon>Phasmatodea</taxon>
        <taxon>Timematodea</taxon>
        <taxon>Timematoidea</taxon>
        <taxon>Timematidae</taxon>
        <taxon>Timema</taxon>
    </lineage>
</organism>
<name>A0A7R9EZY0_9NEOP</name>
<protein>
    <submittedName>
        <fullName evidence="2">Uncharacterized protein</fullName>
    </submittedName>
</protein>
<feature type="compositionally biased region" description="Basic and acidic residues" evidence="1">
    <location>
        <begin position="380"/>
        <end position="396"/>
    </location>
</feature>
<accession>A0A7R9EZY0</accession>